<dbReference type="Pfam" id="PF02781">
    <property type="entry name" value="G6PD_C"/>
    <property type="match status" value="1"/>
</dbReference>
<dbReference type="GO" id="GO:0009051">
    <property type="term" value="P:pentose-phosphate shunt, oxidative branch"/>
    <property type="evidence" value="ECO:0007669"/>
    <property type="project" value="TreeGrafter"/>
</dbReference>
<dbReference type="SMR" id="A0A5P9Q3T7"/>
<evidence type="ECO:0000256" key="2">
    <source>
        <dbReference type="ARBA" id="ARBA00004514"/>
    </source>
</evidence>
<accession>A0A5P9Q3T7</accession>
<dbReference type="InterPro" id="IPR022675">
    <property type="entry name" value="G6P_DH_C"/>
</dbReference>
<dbReference type="FunFam" id="3.40.50.720:FF:000111">
    <property type="entry name" value="Glucose-6-phosphate 1-dehydrogenase"/>
    <property type="match status" value="1"/>
</dbReference>
<dbReference type="HAMAP" id="MF_00966">
    <property type="entry name" value="G6PD"/>
    <property type="match status" value="1"/>
</dbReference>
<dbReference type="InterPro" id="IPR036291">
    <property type="entry name" value="NAD(P)-bd_dom_sf"/>
</dbReference>
<keyword evidence="8 13" id="KW-0313">Glucose metabolism</keyword>
<evidence type="ECO:0000256" key="9">
    <source>
        <dbReference type="ARBA" id="ARBA00022857"/>
    </source>
</evidence>
<comment type="function">
    <text evidence="1">Cytosolic glucose-6-phosphate dehydrogenase that catalyzes the first and rate-limiting step of the oxidative branch within the pentose phosphate pathway/shunt, an alternative route to glycolysis for the dissimilation of carbohydrates and a major source of reducing power and metabolic intermediates for fatty acid and nucleic acid biosynthetic processes.</text>
</comment>
<evidence type="ECO:0000256" key="13">
    <source>
        <dbReference type="RuleBase" id="RU362120"/>
    </source>
</evidence>
<evidence type="ECO:0000256" key="5">
    <source>
        <dbReference type="ARBA" id="ARBA00013019"/>
    </source>
</evidence>
<dbReference type="InterPro" id="IPR001282">
    <property type="entry name" value="G6P_DH"/>
</dbReference>
<dbReference type="PANTHER" id="PTHR23429">
    <property type="entry name" value="GLUCOSE-6-PHOSPHATE 1-DEHYDROGENASE G6PD"/>
    <property type="match status" value="1"/>
</dbReference>
<dbReference type="GO" id="GO:0006006">
    <property type="term" value="P:glucose metabolic process"/>
    <property type="evidence" value="ECO:0007669"/>
    <property type="project" value="UniProtKB-KW"/>
</dbReference>
<comment type="catalytic activity">
    <reaction evidence="12">
        <text>D-glucose 6-phosphate + NADP(+) = 6-phospho-D-glucono-1,5-lactone + NADPH + H(+)</text>
        <dbReference type="Rhea" id="RHEA:15841"/>
        <dbReference type="ChEBI" id="CHEBI:15378"/>
        <dbReference type="ChEBI" id="CHEBI:57783"/>
        <dbReference type="ChEBI" id="CHEBI:57955"/>
        <dbReference type="ChEBI" id="CHEBI:58349"/>
        <dbReference type="ChEBI" id="CHEBI:61548"/>
        <dbReference type="EC" id="1.1.1.49"/>
    </reaction>
    <physiologicalReaction direction="left-to-right" evidence="12">
        <dbReference type="Rhea" id="RHEA:15842"/>
    </physiologicalReaction>
</comment>
<dbReference type="EMBL" id="MK814533">
    <property type="protein sequence ID" value="QFU95426.1"/>
    <property type="molecule type" value="mRNA"/>
</dbReference>
<evidence type="ECO:0000256" key="1">
    <source>
        <dbReference type="ARBA" id="ARBA00002914"/>
    </source>
</evidence>
<protein>
    <recommendedName>
        <fullName evidence="6 13">Glucose-6-phosphate 1-dehydrogenase</fullName>
        <ecNumber evidence="5 13">1.1.1.49</ecNumber>
    </recommendedName>
</protein>
<keyword evidence="11 13" id="KW-0119">Carbohydrate metabolism</keyword>
<sequence>MSRPVVTKTESQGAEEMLSLLRQSLRSCKTPGETNFEGSAPHIFVVLGASGDLAKKKIYPTLWWLFRDRLVPENTMFVGYARSGLTVAELREKCQQYMKVKEGEQERYEQFWGVNHYVRGSYDTRRDFELLDQEMQKVGTARANRIFYLALPPSVFDVVTSNLKACCMASQGWSRVIIEKPFGKDSESSAKLSNHLASLFKEEELYRIDHYLGKEMVQNLMTLRFGNRIFGPTWNRDNIASVFISFKEPFGTQGRGGYFDEFGIIRDVMQNHLLQILCLVAMEKPCSTAADDIRDEKVKVLKSMQTLTLDDVVLGQYAGDPEGTTEDARLGYLDDPTVPAGSTTPTYCLAVATINNERWDGVPFILRCGKALNERKAEVRIQYRDVPGDIFHGQSKRNELVIRVQPGEAIYSKVMTKTPGMSFALEETELDLTYSQRYKGSKLPDAYERLILDVFCGSQMHFVRSDELAEAWRIFTPLLHEIEAKKPTPIPYKYGSRGPEEADAKLAASNFKYYGSYKWTQPSHL</sequence>
<dbReference type="UniPathway" id="UPA00115">
    <property type="reaction ID" value="UER00408"/>
</dbReference>
<dbReference type="OrthoDB" id="60984at2759"/>
<keyword evidence="10 13" id="KW-0560">Oxidoreductase</keyword>
<dbReference type="EC" id="1.1.1.49" evidence="5 13"/>
<keyword evidence="7" id="KW-0963">Cytoplasm</keyword>
<name>A0A5P9Q3T7_PENVA</name>
<evidence type="ECO:0000256" key="3">
    <source>
        <dbReference type="ARBA" id="ARBA00004937"/>
    </source>
</evidence>
<organism evidence="16">
    <name type="scientific">Penaeus vannamei</name>
    <name type="common">Whiteleg shrimp</name>
    <name type="synonym">Litopenaeus vannamei</name>
    <dbReference type="NCBI Taxonomy" id="6689"/>
    <lineage>
        <taxon>Eukaryota</taxon>
        <taxon>Metazoa</taxon>
        <taxon>Ecdysozoa</taxon>
        <taxon>Arthropoda</taxon>
        <taxon>Crustacea</taxon>
        <taxon>Multicrustacea</taxon>
        <taxon>Malacostraca</taxon>
        <taxon>Eumalacostraca</taxon>
        <taxon>Eucarida</taxon>
        <taxon>Decapoda</taxon>
        <taxon>Dendrobranchiata</taxon>
        <taxon>Penaeoidea</taxon>
        <taxon>Penaeidae</taxon>
        <taxon>Penaeus</taxon>
    </lineage>
</organism>
<comment type="similarity">
    <text evidence="4 13">Belongs to the glucose-6-phosphate dehydrogenase family.</text>
</comment>
<dbReference type="Gene3D" id="3.40.50.720">
    <property type="entry name" value="NAD(P)-binding Rossmann-like Domain"/>
    <property type="match status" value="1"/>
</dbReference>
<dbReference type="PROSITE" id="PS00069">
    <property type="entry name" value="G6P_DEHYDROGENASE"/>
    <property type="match status" value="1"/>
</dbReference>
<evidence type="ECO:0000313" key="16">
    <source>
        <dbReference type="EMBL" id="QFU95426.1"/>
    </source>
</evidence>
<evidence type="ECO:0000256" key="6">
    <source>
        <dbReference type="ARBA" id="ARBA00020444"/>
    </source>
</evidence>
<dbReference type="NCBIfam" id="TIGR00871">
    <property type="entry name" value="zwf"/>
    <property type="match status" value="1"/>
</dbReference>
<dbReference type="SUPFAM" id="SSF55347">
    <property type="entry name" value="Glyceraldehyde-3-phosphate dehydrogenase-like, C-terminal domain"/>
    <property type="match status" value="1"/>
</dbReference>
<evidence type="ECO:0000256" key="10">
    <source>
        <dbReference type="ARBA" id="ARBA00023002"/>
    </source>
</evidence>
<dbReference type="GO" id="GO:0004345">
    <property type="term" value="F:glucose-6-phosphate dehydrogenase activity"/>
    <property type="evidence" value="ECO:0007669"/>
    <property type="project" value="UniProtKB-EC"/>
</dbReference>
<evidence type="ECO:0000259" key="15">
    <source>
        <dbReference type="Pfam" id="PF02781"/>
    </source>
</evidence>
<reference evidence="16" key="1">
    <citation type="submission" date="2019-04" db="EMBL/GenBank/DDBJ databases">
        <authorList>
            <person name="Li F.X."/>
        </authorList>
    </citation>
    <scope>NUCLEOTIDE SEQUENCE</scope>
</reference>
<comment type="pathway">
    <text evidence="3 13">Carbohydrate degradation; pentose phosphate pathway; D-ribulose 5-phosphate from D-glucose 6-phosphate (oxidative stage): step 1/3.</text>
</comment>
<dbReference type="Pfam" id="PF00479">
    <property type="entry name" value="G6PD_N"/>
    <property type="match status" value="1"/>
</dbReference>
<evidence type="ECO:0000256" key="4">
    <source>
        <dbReference type="ARBA" id="ARBA00009975"/>
    </source>
</evidence>
<dbReference type="AlphaFoldDB" id="A0A5P9Q3T7"/>
<dbReference type="Gene3D" id="3.30.360.10">
    <property type="entry name" value="Dihydrodipicolinate Reductase, domain 2"/>
    <property type="match status" value="1"/>
</dbReference>
<dbReference type="InterPro" id="IPR022674">
    <property type="entry name" value="G6P_DH_NAD-bd"/>
</dbReference>
<dbReference type="FunFam" id="3.30.360.10:FF:000013">
    <property type="entry name" value="Glucose-6-phosphate 1-dehydrogenase"/>
    <property type="match status" value="1"/>
</dbReference>
<evidence type="ECO:0000259" key="14">
    <source>
        <dbReference type="Pfam" id="PF00479"/>
    </source>
</evidence>
<feature type="domain" description="Glucose-6-phosphate dehydrogenase C-terminal" evidence="15">
    <location>
        <begin position="221"/>
        <end position="513"/>
    </location>
</feature>
<evidence type="ECO:0000256" key="8">
    <source>
        <dbReference type="ARBA" id="ARBA00022526"/>
    </source>
</evidence>
<dbReference type="SUPFAM" id="SSF51735">
    <property type="entry name" value="NAD(P)-binding Rossmann-fold domains"/>
    <property type="match status" value="1"/>
</dbReference>
<keyword evidence="9 13" id="KW-0521">NADP</keyword>
<dbReference type="PANTHER" id="PTHR23429:SF0">
    <property type="entry name" value="GLUCOSE-6-PHOSPHATE 1-DEHYDROGENASE"/>
    <property type="match status" value="1"/>
</dbReference>
<dbReference type="PIRSF" id="PIRSF000110">
    <property type="entry name" value="G6PD"/>
    <property type="match status" value="1"/>
</dbReference>
<evidence type="ECO:0000256" key="7">
    <source>
        <dbReference type="ARBA" id="ARBA00022490"/>
    </source>
</evidence>
<evidence type="ECO:0000256" key="11">
    <source>
        <dbReference type="ARBA" id="ARBA00023277"/>
    </source>
</evidence>
<dbReference type="GO" id="GO:0005829">
    <property type="term" value="C:cytosol"/>
    <property type="evidence" value="ECO:0007669"/>
    <property type="project" value="UniProtKB-SubCell"/>
</dbReference>
<comment type="function">
    <text evidence="13">Catalyzes the rate-limiting step of the oxidative pentose-phosphate pathway, which represents a route for the dissimilation of carbohydrates besides glycolysis.</text>
</comment>
<evidence type="ECO:0000256" key="12">
    <source>
        <dbReference type="ARBA" id="ARBA00047696"/>
    </source>
</evidence>
<proteinExistence type="evidence at transcript level"/>
<dbReference type="PRINTS" id="PR00079">
    <property type="entry name" value="G6PDHDRGNASE"/>
</dbReference>
<comment type="subcellular location">
    <subcellularLocation>
        <location evidence="2">Cytoplasm</location>
        <location evidence="2">Cytosol</location>
    </subcellularLocation>
</comment>
<dbReference type="GO" id="GO:0050661">
    <property type="term" value="F:NADP binding"/>
    <property type="evidence" value="ECO:0007669"/>
    <property type="project" value="InterPro"/>
</dbReference>
<feature type="domain" description="Glucose-6-phosphate dehydrogenase NAD-binding" evidence="14">
    <location>
        <begin position="45"/>
        <end position="219"/>
    </location>
</feature>
<dbReference type="InterPro" id="IPR019796">
    <property type="entry name" value="G6P_DH_AS"/>
</dbReference>